<dbReference type="EMBL" id="FUXX01000058">
    <property type="protein sequence ID" value="SKA69311.1"/>
    <property type="molecule type" value="Genomic_DNA"/>
</dbReference>
<gene>
    <name evidence="1" type="ORF">SAMN02745213_02193</name>
</gene>
<evidence type="ECO:0000313" key="1">
    <source>
        <dbReference type="EMBL" id="SKA69311.1"/>
    </source>
</evidence>
<feature type="non-terminal residue" evidence="1">
    <location>
        <position position="65"/>
    </location>
</feature>
<sequence length="65" mass="7191">MAGNSQKLNEGELALYTMQLSAGYVPVGVDLAARVFQVCYLTDKQKIKNKALSREAFLDFLNNPP</sequence>
<protein>
    <submittedName>
        <fullName evidence="1">Uncharacterized protein</fullName>
    </submittedName>
</protein>
<evidence type="ECO:0000313" key="2">
    <source>
        <dbReference type="Proteomes" id="UP000242432"/>
    </source>
</evidence>
<organism evidence="1 2">
    <name type="scientific">Succinivibrio dextrinosolvens DSM 3072</name>
    <dbReference type="NCBI Taxonomy" id="1123324"/>
    <lineage>
        <taxon>Bacteria</taxon>
        <taxon>Pseudomonadati</taxon>
        <taxon>Pseudomonadota</taxon>
        <taxon>Gammaproteobacteria</taxon>
        <taxon>Aeromonadales</taxon>
        <taxon>Succinivibrionaceae</taxon>
        <taxon>Succinivibrio</taxon>
    </lineage>
</organism>
<reference evidence="2" key="1">
    <citation type="submission" date="2017-02" db="EMBL/GenBank/DDBJ databases">
        <authorList>
            <person name="Varghese N."/>
            <person name="Submissions S."/>
        </authorList>
    </citation>
    <scope>NUCLEOTIDE SEQUENCE [LARGE SCALE GENOMIC DNA]</scope>
    <source>
        <strain evidence="2">DSM 3072</strain>
    </source>
</reference>
<dbReference type="Proteomes" id="UP000242432">
    <property type="component" value="Unassembled WGS sequence"/>
</dbReference>
<accession>A0A1T4VXT8</accession>
<keyword evidence="2" id="KW-1185">Reference proteome</keyword>
<proteinExistence type="predicted"/>
<name>A0A1T4VXT8_9GAMM</name>
<dbReference type="AlphaFoldDB" id="A0A1T4VXT8"/>
<dbReference type="RefSeq" id="WP_143675672.1">
    <property type="nucleotide sequence ID" value="NZ_FUXX01000058.1"/>
</dbReference>
<dbReference type="STRING" id="83771.SAMN02910357_02214"/>